<keyword evidence="11" id="KW-0547">Nucleotide-binding</keyword>
<protein>
    <recommendedName>
        <fullName evidence="2">histidine kinase</fullName>
        <ecNumber evidence="2">2.7.13.3</ecNumber>
    </recommendedName>
</protein>
<evidence type="ECO:0000313" key="11">
    <source>
        <dbReference type="EMBL" id="MCK8495811.1"/>
    </source>
</evidence>
<dbReference type="SMART" id="SM00086">
    <property type="entry name" value="PAC"/>
    <property type="match status" value="1"/>
</dbReference>
<dbReference type="PROSITE" id="PS50113">
    <property type="entry name" value="PAC"/>
    <property type="match status" value="1"/>
</dbReference>
<evidence type="ECO:0000256" key="4">
    <source>
        <dbReference type="ARBA" id="ARBA00022679"/>
    </source>
</evidence>
<dbReference type="EC" id="2.7.13.3" evidence="2"/>
<organism evidence="11 12">
    <name type="scientific">Spirosoma liriopis</name>
    <dbReference type="NCBI Taxonomy" id="2937440"/>
    <lineage>
        <taxon>Bacteria</taxon>
        <taxon>Pseudomonadati</taxon>
        <taxon>Bacteroidota</taxon>
        <taxon>Cytophagia</taxon>
        <taxon>Cytophagales</taxon>
        <taxon>Cytophagaceae</taxon>
        <taxon>Spirosoma</taxon>
    </lineage>
</organism>
<dbReference type="InterPro" id="IPR036890">
    <property type="entry name" value="HATPase_C_sf"/>
</dbReference>
<dbReference type="SMART" id="SM00388">
    <property type="entry name" value="HisKA"/>
    <property type="match status" value="1"/>
</dbReference>
<evidence type="ECO:0000256" key="1">
    <source>
        <dbReference type="ARBA" id="ARBA00000085"/>
    </source>
</evidence>
<dbReference type="PROSITE" id="PS50110">
    <property type="entry name" value="RESPONSE_REGULATORY"/>
    <property type="match status" value="1"/>
</dbReference>
<feature type="domain" description="Histidine kinase" evidence="7">
    <location>
        <begin position="425"/>
        <end position="650"/>
    </location>
</feature>
<dbReference type="Proteomes" id="UP001202180">
    <property type="component" value="Unassembled WGS sequence"/>
</dbReference>
<keyword evidence="12" id="KW-1185">Reference proteome</keyword>
<name>A0ABT0HUG3_9BACT</name>
<accession>A0ABT0HUG3</accession>
<dbReference type="InterPro" id="IPR003661">
    <property type="entry name" value="HisK_dim/P_dom"/>
</dbReference>
<gene>
    <name evidence="11" type="ORF">M0L20_28350</name>
</gene>
<dbReference type="SMART" id="SM00448">
    <property type="entry name" value="REC"/>
    <property type="match status" value="1"/>
</dbReference>
<dbReference type="CDD" id="cd00082">
    <property type="entry name" value="HisKA"/>
    <property type="match status" value="1"/>
</dbReference>
<dbReference type="SMART" id="SM00091">
    <property type="entry name" value="PAS"/>
    <property type="match status" value="1"/>
</dbReference>
<dbReference type="InterPro" id="IPR000700">
    <property type="entry name" value="PAS-assoc_C"/>
</dbReference>
<proteinExistence type="predicted"/>
<dbReference type="InterPro" id="IPR000014">
    <property type="entry name" value="PAS"/>
</dbReference>
<evidence type="ECO:0000256" key="5">
    <source>
        <dbReference type="ARBA" id="ARBA00022777"/>
    </source>
</evidence>
<comment type="caution">
    <text evidence="11">The sequence shown here is derived from an EMBL/GenBank/DDBJ whole genome shotgun (WGS) entry which is preliminary data.</text>
</comment>
<dbReference type="SUPFAM" id="SSF55874">
    <property type="entry name" value="ATPase domain of HSP90 chaperone/DNA topoisomerase II/histidine kinase"/>
    <property type="match status" value="1"/>
</dbReference>
<dbReference type="InterPro" id="IPR035965">
    <property type="entry name" value="PAS-like_dom_sf"/>
</dbReference>
<evidence type="ECO:0000256" key="3">
    <source>
        <dbReference type="ARBA" id="ARBA00022553"/>
    </source>
</evidence>
<keyword evidence="5" id="KW-0418">Kinase</keyword>
<dbReference type="PANTHER" id="PTHR43047:SF72">
    <property type="entry name" value="OSMOSENSING HISTIDINE PROTEIN KINASE SLN1"/>
    <property type="match status" value="1"/>
</dbReference>
<dbReference type="InterPro" id="IPR005467">
    <property type="entry name" value="His_kinase_dom"/>
</dbReference>
<dbReference type="InterPro" id="IPR004358">
    <property type="entry name" value="Sig_transdc_His_kin-like_C"/>
</dbReference>
<dbReference type="SUPFAM" id="SSF52172">
    <property type="entry name" value="CheY-like"/>
    <property type="match status" value="1"/>
</dbReference>
<feature type="domain" description="PAC" evidence="10">
    <location>
        <begin position="362"/>
        <end position="414"/>
    </location>
</feature>
<dbReference type="PRINTS" id="PR00344">
    <property type="entry name" value="BCTRLSENSOR"/>
</dbReference>
<dbReference type="SUPFAM" id="SSF47384">
    <property type="entry name" value="Homodimeric domain of signal transducing histidine kinase"/>
    <property type="match status" value="1"/>
</dbReference>
<evidence type="ECO:0000259" key="8">
    <source>
        <dbReference type="PROSITE" id="PS50110"/>
    </source>
</evidence>
<reference evidence="11 12" key="1">
    <citation type="submission" date="2022-04" db="EMBL/GenBank/DDBJ databases">
        <title>Spirosoma sp. strain RP8 genome sequencing and assembly.</title>
        <authorList>
            <person name="Jung Y."/>
        </authorList>
    </citation>
    <scope>NUCLEOTIDE SEQUENCE [LARGE SCALE GENOMIC DNA]</scope>
    <source>
        <strain evidence="11 12">RP8</strain>
    </source>
</reference>
<dbReference type="Pfam" id="PF02518">
    <property type="entry name" value="HATPase_c"/>
    <property type="match status" value="1"/>
</dbReference>
<keyword evidence="4" id="KW-0808">Transferase</keyword>
<evidence type="ECO:0000256" key="6">
    <source>
        <dbReference type="PROSITE-ProRule" id="PRU00169"/>
    </source>
</evidence>
<dbReference type="InterPro" id="IPR029016">
    <property type="entry name" value="GAF-like_dom_sf"/>
</dbReference>
<comment type="catalytic activity">
    <reaction evidence="1">
        <text>ATP + protein L-histidine = ADP + protein N-phospho-L-histidine.</text>
        <dbReference type="EC" id="2.7.13.3"/>
    </reaction>
</comment>
<dbReference type="SUPFAM" id="SSF55785">
    <property type="entry name" value="PYP-like sensor domain (PAS domain)"/>
    <property type="match status" value="2"/>
</dbReference>
<dbReference type="CDD" id="cd00130">
    <property type="entry name" value="PAS"/>
    <property type="match status" value="1"/>
</dbReference>
<dbReference type="NCBIfam" id="TIGR00229">
    <property type="entry name" value="sensory_box"/>
    <property type="match status" value="1"/>
</dbReference>
<evidence type="ECO:0000259" key="7">
    <source>
        <dbReference type="PROSITE" id="PS50109"/>
    </source>
</evidence>
<dbReference type="InterPro" id="IPR036097">
    <property type="entry name" value="HisK_dim/P_sf"/>
</dbReference>
<dbReference type="SMART" id="SM00387">
    <property type="entry name" value="HATPase_c"/>
    <property type="match status" value="1"/>
</dbReference>
<dbReference type="GO" id="GO:0005524">
    <property type="term" value="F:ATP binding"/>
    <property type="evidence" value="ECO:0007669"/>
    <property type="project" value="UniProtKB-KW"/>
</dbReference>
<dbReference type="InterPro" id="IPR003594">
    <property type="entry name" value="HATPase_dom"/>
</dbReference>
<keyword evidence="3 6" id="KW-0597">Phosphoprotein</keyword>
<dbReference type="Gene3D" id="3.30.565.10">
    <property type="entry name" value="Histidine kinase-like ATPase, C-terminal domain"/>
    <property type="match status" value="1"/>
</dbReference>
<dbReference type="Pfam" id="PF00072">
    <property type="entry name" value="Response_reg"/>
    <property type="match status" value="1"/>
</dbReference>
<evidence type="ECO:0000313" key="12">
    <source>
        <dbReference type="Proteomes" id="UP001202180"/>
    </source>
</evidence>
<feature type="domain" description="PAS" evidence="9">
    <location>
        <begin position="289"/>
        <end position="359"/>
    </location>
</feature>
<evidence type="ECO:0000256" key="2">
    <source>
        <dbReference type="ARBA" id="ARBA00012438"/>
    </source>
</evidence>
<dbReference type="EMBL" id="JALPRF010000012">
    <property type="protein sequence ID" value="MCK8495811.1"/>
    <property type="molecule type" value="Genomic_DNA"/>
</dbReference>
<dbReference type="PROSITE" id="PS50109">
    <property type="entry name" value="HIS_KIN"/>
    <property type="match status" value="1"/>
</dbReference>
<feature type="modified residue" description="4-aspartylphosphate" evidence="6">
    <location>
        <position position="720"/>
    </location>
</feature>
<dbReference type="Gene3D" id="3.40.50.2300">
    <property type="match status" value="1"/>
</dbReference>
<dbReference type="Gene3D" id="1.10.287.130">
    <property type="match status" value="1"/>
</dbReference>
<dbReference type="SUPFAM" id="SSF55781">
    <property type="entry name" value="GAF domain-like"/>
    <property type="match status" value="1"/>
</dbReference>
<dbReference type="Pfam" id="PF08447">
    <property type="entry name" value="PAS_3"/>
    <property type="match status" value="1"/>
</dbReference>
<sequence length="789" mass="87914">MQQGYSLIEVIFNAQDQPLDYRFLEVNSIFEAQTGLVDAVGKTMRQLRPAHEQHWFELYGQVAKTGQSVHVEQHAAYLAGGVWYEVFAFPFGEVQNHQVAILFNDITERKQRQIGRELLISITQDLGQLTDETQIIRSVGARLAAHLGITGYHYVDIDEDRDQATVRHCWHALDVPPILGTYPLHAFVSPAALANWRAGKPIIFRDIEREVPDGTAEAAVLKAGAAAQQISACITIGLSQEGKWKACFAVADSRPRQWTAGEIELVEEVAGQLLPRIERARAEAALLTSQKRFESIANLVPDLLWDSNPDGSTNWYNQRWLEYTGQRFEEAIGWGWTDAIHPDDQAASARRYSQAVEAGTLLRQEHRIRHHDGTYRWFVVKAAPLKDETGQVVKMYGAAIDIHGLKRLEATLREADRRKDEFIAMLGHELRNPLASISNMLLLLQLTQGADSSLPYPKAVDQMSREVGHLNRMVDDLLEVGRIRYGLIQLHKKPFDLVPLVRQTVELTRYAYAEQQRHLFFASPVTSLMVLGDETRLVQVVMNLLTNGLKYTHKGGRVWVSLQRVSDSSLAPQALLSVKDDGIGIAPEQQQAIFDIFVQGETPLDRPQGGLGLGLAVVKQLVNLREGQVAVQSGGEGQGSEFLIHLPLTAQAAVEPEVDLFMVPAAGLQGRVLVVDDNVTIAHSTVRLLKLMGYEARARYSGSSALEEAQQWAPDVVLLDLGMPQMDGFELNRRLKEQSWGQTMAVIALTGYGQQAHQLQVKQAGFSGYLLKPLQLAQLSELLNEVMGR</sequence>
<keyword evidence="11" id="KW-0067">ATP-binding</keyword>
<dbReference type="InterPro" id="IPR001610">
    <property type="entry name" value="PAC"/>
</dbReference>
<feature type="domain" description="Response regulatory" evidence="8">
    <location>
        <begin position="671"/>
        <end position="787"/>
    </location>
</feature>
<dbReference type="PROSITE" id="PS50112">
    <property type="entry name" value="PAS"/>
    <property type="match status" value="1"/>
</dbReference>
<dbReference type="PANTHER" id="PTHR43047">
    <property type="entry name" value="TWO-COMPONENT HISTIDINE PROTEIN KINASE"/>
    <property type="match status" value="1"/>
</dbReference>
<dbReference type="Gene3D" id="3.30.450.20">
    <property type="entry name" value="PAS domain"/>
    <property type="match status" value="2"/>
</dbReference>
<dbReference type="InterPro" id="IPR001789">
    <property type="entry name" value="Sig_transdc_resp-reg_receiver"/>
</dbReference>
<evidence type="ECO:0000259" key="9">
    <source>
        <dbReference type="PROSITE" id="PS50112"/>
    </source>
</evidence>
<dbReference type="Gene3D" id="3.30.450.40">
    <property type="match status" value="1"/>
</dbReference>
<dbReference type="Pfam" id="PF00512">
    <property type="entry name" value="HisKA"/>
    <property type="match status" value="1"/>
</dbReference>
<evidence type="ECO:0000259" key="10">
    <source>
        <dbReference type="PROSITE" id="PS50113"/>
    </source>
</evidence>
<dbReference type="InterPro" id="IPR011006">
    <property type="entry name" value="CheY-like_superfamily"/>
</dbReference>
<dbReference type="InterPro" id="IPR013655">
    <property type="entry name" value="PAS_fold_3"/>
</dbReference>